<dbReference type="EMBL" id="JACRWD010000001">
    <property type="protein sequence ID" value="MBC6002297.1"/>
    <property type="molecule type" value="Genomic_DNA"/>
</dbReference>
<evidence type="ECO:0008006" key="4">
    <source>
        <dbReference type="Google" id="ProtNLM"/>
    </source>
</evidence>
<sequence>METLTLSQAIIKVAELEKIYRAKLNQISDVQNSTVSYILESDGQKYQCNDEFDFEKEFKETLEIGNTIETLRTEIAKLNNITIIDIEKEDLTIQGGLNRLKRLREQVDIIDMIIEQSKASKQRRVDAAATSVYYKVVESNFDKKDMKLLLESINNEILALELAINKANNETVITLA</sequence>
<evidence type="ECO:0000313" key="2">
    <source>
        <dbReference type="EMBL" id="MBC6002297.1"/>
    </source>
</evidence>
<gene>
    <name evidence="2" type="ORF">H8891_00665</name>
</gene>
<organism evidence="2 3">
    <name type="scientific">Paeniclostridium hominis</name>
    <dbReference type="NCBI Taxonomy" id="2764329"/>
    <lineage>
        <taxon>Bacteria</taxon>
        <taxon>Bacillati</taxon>
        <taxon>Bacillota</taxon>
        <taxon>Clostridia</taxon>
        <taxon>Peptostreptococcales</taxon>
        <taxon>Peptostreptococcaceae</taxon>
        <taxon>Paeniclostridium</taxon>
    </lineage>
</organism>
<reference evidence="2 3" key="1">
    <citation type="submission" date="2020-08" db="EMBL/GenBank/DDBJ databases">
        <authorList>
            <person name="Liu C."/>
            <person name="Sun Q."/>
        </authorList>
    </citation>
    <scope>NUCLEOTIDE SEQUENCE [LARGE SCALE GENOMIC DNA]</scope>
    <source>
        <strain evidence="2 3">NSJ-45</strain>
    </source>
</reference>
<keyword evidence="3" id="KW-1185">Reference proteome</keyword>
<dbReference type="Gene3D" id="6.10.320.10">
    <property type="match status" value="1"/>
</dbReference>
<proteinExistence type="predicted"/>
<keyword evidence="1" id="KW-0175">Coiled coil</keyword>
<protein>
    <recommendedName>
        <fullName evidence="4">Phage protein</fullName>
    </recommendedName>
</protein>
<dbReference type="Proteomes" id="UP000611796">
    <property type="component" value="Unassembled WGS sequence"/>
</dbReference>
<evidence type="ECO:0000313" key="3">
    <source>
        <dbReference type="Proteomes" id="UP000611796"/>
    </source>
</evidence>
<accession>A0ABR7JZX6</accession>
<feature type="coiled-coil region" evidence="1">
    <location>
        <begin position="143"/>
        <end position="170"/>
    </location>
</feature>
<comment type="caution">
    <text evidence="2">The sequence shown here is derived from an EMBL/GenBank/DDBJ whole genome shotgun (WGS) entry which is preliminary data.</text>
</comment>
<evidence type="ECO:0000256" key="1">
    <source>
        <dbReference type="SAM" id="Coils"/>
    </source>
</evidence>
<name>A0ABR7JZX6_9FIRM</name>
<dbReference type="RefSeq" id="WP_187004783.1">
    <property type="nucleotide sequence ID" value="NZ_JACRWD010000001.1"/>
</dbReference>